<dbReference type="PANTHER" id="PTHR15079">
    <property type="entry name" value="MYD88"/>
    <property type="match status" value="1"/>
</dbReference>
<reference evidence="1 2" key="1">
    <citation type="submission" date="2023-05" db="EMBL/GenBank/DDBJ databases">
        <title>B98-5 Cell Line De Novo Hybrid Assembly: An Optical Mapping Approach.</title>
        <authorList>
            <person name="Kananen K."/>
            <person name="Auerbach J.A."/>
            <person name="Kautto E."/>
            <person name="Blachly J.S."/>
        </authorList>
    </citation>
    <scope>NUCLEOTIDE SEQUENCE [LARGE SCALE GENOMIC DNA]</scope>
    <source>
        <strain evidence="1">B95-8</strain>
        <tissue evidence="1">Cell line</tissue>
    </source>
</reference>
<keyword evidence="2" id="KW-1185">Reference proteome</keyword>
<protein>
    <submittedName>
        <fullName evidence="1">Death-associated protein kinase 1</fullName>
    </submittedName>
</protein>
<dbReference type="EMBL" id="JASSZA010000001">
    <property type="protein sequence ID" value="KAK2119228.1"/>
    <property type="molecule type" value="Genomic_DNA"/>
</dbReference>
<dbReference type="InterPro" id="IPR017281">
    <property type="entry name" value="Myelin_different_resp_MyD88"/>
</dbReference>
<gene>
    <name evidence="1" type="primary">DAPK1_2</name>
    <name evidence="1" type="ORF">P7K49_000614</name>
</gene>
<proteinExistence type="predicted"/>
<keyword evidence="1" id="KW-0808">Transferase</keyword>
<comment type="caution">
    <text evidence="1">The sequence shown here is derived from an EMBL/GenBank/DDBJ whole genome shotgun (WGS) entry which is preliminary data.</text>
</comment>
<dbReference type="GO" id="GO:0016301">
    <property type="term" value="F:kinase activity"/>
    <property type="evidence" value="ECO:0007669"/>
    <property type="project" value="UniProtKB-KW"/>
</dbReference>
<organism evidence="1 2">
    <name type="scientific">Saguinus oedipus</name>
    <name type="common">Cotton-top tamarin</name>
    <name type="synonym">Oedipomidas oedipus</name>
    <dbReference type="NCBI Taxonomy" id="9490"/>
    <lineage>
        <taxon>Eukaryota</taxon>
        <taxon>Metazoa</taxon>
        <taxon>Chordata</taxon>
        <taxon>Craniata</taxon>
        <taxon>Vertebrata</taxon>
        <taxon>Euteleostomi</taxon>
        <taxon>Mammalia</taxon>
        <taxon>Eutheria</taxon>
        <taxon>Euarchontoglires</taxon>
        <taxon>Primates</taxon>
        <taxon>Haplorrhini</taxon>
        <taxon>Platyrrhini</taxon>
        <taxon>Cebidae</taxon>
        <taxon>Callitrichinae</taxon>
        <taxon>Saguinus</taxon>
    </lineage>
</organism>
<keyword evidence="1" id="KW-0418">Kinase</keyword>
<evidence type="ECO:0000313" key="2">
    <source>
        <dbReference type="Proteomes" id="UP001266305"/>
    </source>
</evidence>
<dbReference type="PANTHER" id="PTHR15079:SF10">
    <property type="entry name" value="DEATH DOMAIN-CONTAINING PROTEIN"/>
    <property type="match status" value="1"/>
</dbReference>
<accession>A0ABQ9WEP9</accession>
<sequence length="303" mass="33327">MFEPGLTKGMLEVFVAPTHHPHCSADDQSTKAIDIQNAYLNGMLCLPPGRDFRFPFDRARREQEDTTLSDKFSLLTEQKISSGGATRKSTCRPLDQGSSTSCTGRTDQLCISHLCMLLASSEQPEQGLAHLGKSVPVEPNSGVGDFSVWEFSGNPVYFCCYDYFAANDPTSIHVVVFSLEEPYEIQLNQVIFWLSFLKSLVPVEEPIAFGGKLKNPLQVVLVATHADIMNVPRPAGGEFGYDKDTSLLKEIRNRSHSYDLEHMPISPSLCIHCDEAEPTNCRDGGAFAGKPELSLPPTSLLGQ</sequence>
<name>A0ABQ9WEP9_SAGOE</name>
<dbReference type="Proteomes" id="UP001266305">
    <property type="component" value="Unassembled WGS sequence"/>
</dbReference>
<evidence type="ECO:0000313" key="1">
    <source>
        <dbReference type="EMBL" id="KAK2119228.1"/>
    </source>
</evidence>